<evidence type="ECO:0000256" key="4">
    <source>
        <dbReference type="ARBA" id="ARBA00022496"/>
    </source>
</evidence>
<dbReference type="EMBL" id="VZBQ01000139">
    <property type="protein sequence ID" value="MQN90894.1"/>
    <property type="molecule type" value="Genomic_DNA"/>
</dbReference>
<dbReference type="PANTHER" id="PTHR32552:SF81">
    <property type="entry name" value="TONB-DEPENDENT OUTER MEMBRANE RECEPTOR"/>
    <property type="match status" value="1"/>
</dbReference>
<accession>A0A646HKE0</accession>
<dbReference type="InterPro" id="IPR008969">
    <property type="entry name" value="CarboxyPept-like_regulatory"/>
</dbReference>
<keyword evidence="7" id="KW-0406">Ion transport</keyword>
<dbReference type="SUPFAM" id="SSF56935">
    <property type="entry name" value="Porins"/>
    <property type="match status" value="1"/>
</dbReference>
<keyword evidence="10 11" id="KW-0998">Cell outer membrane</keyword>
<dbReference type="Pfam" id="PF07715">
    <property type="entry name" value="Plug"/>
    <property type="match status" value="1"/>
</dbReference>
<evidence type="ECO:0000313" key="13">
    <source>
        <dbReference type="Proteomes" id="UP000420635"/>
    </source>
</evidence>
<dbReference type="GO" id="GO:0006826">
    <property type="term" value="P:iron ion transport"/>
    <property type="evidence" value="ECO:0007669"/>
    <property type="project" value="UniProtKB-KW"/>
</dbReference>
<evidence type="ECO:0000256" key="9">
    <source>
        <dbReference type="ARBA" id="ARBA00023136"/>
    </source>
</evidence>
<keyword evidence="5 11" id="KW-0812">Transmembrane</keyword>
<dbReference type="InterPro" id="IPR036942">
    <property type="entry name" value="Beta-barrel_TonB_sf"/>
</dbReference>
<dbReference type="InterPro" id="IPR012910">
    <property type="entry name" value="Plug_dom"/>
</dbReference>
<sequence>MNRFKIVLMASLLVQGVACLEAKADNTPEGNKTNSKALGVNSVNGKVTNEQGEALPGVVVRCGNTNVQTDLNGEFHVSVNDGDKLTFTYIGYNTITKDADDNNLKVVMKENTQALGEVIVTTQKKKQSSLEIPVAVSAVTGSVMEKLNLHQMDDVAQFTPGVQIQLQSPNNPGYVIRGVTSDGGEAYSQPRVSVFMDGVSTSRSRSSAVELFDLERLEVVKGPQGTLFGRGAEIGGINIIRHKPVNEQKGELSLNYGSYNQRQVTGFINTPIIKDKLANRFAFDYDARDGFIKNEAGGRLNGKNALAFRNSTQWWANDDTSVGVVLDYQHDDYPGTSFHSINPAFGNSNPNSPANLEAGKLLGIKRNVGGALLNIDHNISNRWSFNSITGFRAFNSNEHFDADGTYLPLLLCEEKEKGTQFSQEFRFNYDDKKFFSGFVGASYFYEKSSQDVNAKTNLQYLYPVFIQKSVKTSLNSQIDNVKGLLSQYLPGAYLPMVAVALAQLMSKWFPENPEKDADGKLKALTTTPDIYGDLKTALGAVGMDLDQVLAGLGDNGKQIQATLQGISAKVLDTAYTEQGKNYGTNQAVEVFADGTFKLTKNLNFTLGIRGTYENQETGYSSATVPSMFGAILYRPTEGSAKVTAKESYWSWVGRAALNYMIGRNNIYASVARGRRPGVLYFNNDPKDFETLDPEIIYSYEAGVKGSLLQGRLNYDFCAYYYDWYNYQTSVFNATTSKFEYDDAGRAHSFGLEASISYSPCRYLNLFGNWSYIEGKFNDKDDNGNAQLYAGNRFRLTPKNSFAIGFDLNVPIGEKASFYLRPTYSWKSKVFFEESNEPEFTQDAYGLLNFTAGYRFQPGKVYYEIGAFGKNVLDEKYIVDAGNSGRQIGFPTYIGGSRSVVGVMFKMGF</sequence>
<comment type="subcellular location">
    <subcellularLocation>
        <location evidence="1 11">Cell outer membrane</location>
        <topology evidence="1 11">Multi-pass membrane protein</topology>
    </subcellularLocation>
</comment>
<dbReference type="Gene3D" id="2.60.40.1120">
    <property type="entry name" value="Carboxypeptidase-like, regulatory domain"/>
    <property type="match status" value="1"/>
</dbReference>
<comment type="similarity">
    <text evidence="11">Belongs to the TonB-dependent receptor family.</text>
</comment>
<dbReference type="InterPro" id="IPR039426">
    <property type="entry name" value="TonB-dep_rcpt-like"/>
</dbReference>
<keyword evidence="12" id="KW-0675">Receptor</keyword>
<dbReference type="SUPFAM" id="SSF49464">
    <property type="entry name" value="Carboxypeptidase regulatory domain-like"/>
    <property type="match status" value="1"/>
</dbReference>
<evidence type="ECO:0000256" key="3">
    <source>
        <dbReference type="ARBA" id="ARBA00022452"/>
    </source>
</evidence>
<keyword evidence="9 11" id="KW-0472">Membrane</keyword>
<dbReference type="Gene3D" id="2.40.170.20">
    <property type="entry name" value="TonB-dependent receptor, beta-barrel domain"/>
    <property type="match status" value="2"/>
</dbReference>
<organism evidence="12 13">
    <name type="scientific">Segatella copri</name>
    <dbReference type="NCBI Taxonomy" id="165179"/>
    <lineage>
        <taxon>Bacteria</taxon>
        <taxon>Pseudomonadati</taxon>
        <taxon>Bacteroidota</taxon>
        <taxon>Bacteroidia</taxon>
        <taxon>Bacteroidales</taxon>
        <taxon>Prevotellaceae</taxon>
        <taxon>Segatella</taxon>
    </lineage>
</organism>
<keyword evidence="6" id="KW-0408">Iron</keyword>
<dbReference type="Pfam" id="PF13715">
    <property type="entry name" value="CarbopepD_reg_2"/>
    <property type="match status" value="1"/>
</dbReference>
<dbReference type="PANTHER" id="PTHR32552">
    <property type="entry name" value="FERRICHROME IRON RECEPTOR-RELATED"/>
    <property type="match status" value="1"/>
</dbReference>
<dbReference type="AlphaFoldDB" id="A0A646HKE0"/>
<dbReference type="RefSeq" id="WP_153113369.1">
    <property type="nucleotide sequence ID" value="NZ_VZAS01000104.1"/>
</dbReference>
<keyword evidence="4" id="KW-0410">Iron transport</keyword>
<reference evidence="13" key="1">
    <citation type="submission" date="2019-09" db="EMBL/GenBank/DDBJ databases">
        <title>Distinct polysaccharide growth profiles of human intestinal Prevotella copri isolates.</title>
        <authorList>
            <person name="Fehlner-Peach H."/>
            <person name="Magnabosco C."/>
            <person name="Raghavan V."/>
            <person name="Scher J.U."/>
            <person name="Tett A."/>
            <person name="Cox L.M."/>
            <person name="Gottsegen C."/>
            <person name="Watters A."/>
            <person name="Wiltshire- Gordon J.D."/>
            <person name="Segata N."/>
            <person name="Bonneau R."/>
            <person name="Littman D.R."/>
        </authorList>
    </citation>
    <scope>NUCLEOTIDE SEQUENCE [LARGE SCALE GENOMIC DNA]</scope>
    <source>
        <strain evidence="13">iP54</strain>
    </source>
</reference>
<evidence type="ECO:0000256" key="6">
    <source>
        <dbReference type="ARBA" id="ARBA00023004"/>
    </source>
</evidence>
<keyword evidence="3 11" id="KW-1134">Transmembrane beta strand</keyword>
<proteinExistence type="inferred from homology"/>
<gene>
    <name evidence="12" type="ORF">F7D59_13810</name>
</gene>
<protein>
    <submittedName>
        <fullName evidence="12">TonB-dependent receptor</fullName>
    </submittedName>
</protein>
<dbReference type="GO" id="GO:0009279">
    <property type="term" value="C:cell outer membrane"/>
    <property type="evidence" value="ECO:0007669"/>
    <property type="project" value="UniProtKB-SubCell"/>
</dbReference>
<keyword evidence="8" id="KW-0798">TonB box</keyword>
<keyword evidence="2 11" id="KW-0813">Transport</keyword>
<evidence type="ECO:0000256" key="5">
    <source>
        <dbReference type="ARBA" id="ARBA00022692"/>
    </source>
</evidence>
<dbReference type="PROSITE" id="PS52016">
    <property type="entry name" value="TONB_DEPENDENT_REC_3"/>
    <property type="match status" value="1"/>
</dbReference>
<evidence type="ECO:0000256" key="1">
    <source>
        <dbReference type="ARBA" id="ARBA00004571"/>
    </source>
</evidence>
<name>A0A646HKE0_9BACT</name>
<evidence type="ECO:0000256" key="7">
    <source>
        <dbReference type="ARBA" id="ARBA00023065"/>
    </source>
</evidence>
<evidence type="ECO:0000256" key="10">
    <source>
        <dbReference type="ARBA" id="ARBA00023237"/>
    </source>
</evidence>
<evidence type="ECO:0000256" key="2">
    <source>
        <dbReference type="ARBA" id="ARBA00022448"/>
    </source>
</evidence>
<comment type="caution">
    <text evidence="12">The sequence shown here is derived from an EMBL/GenBank/DDBJ whole genome shotgun (WGS) entry which is preliminary data.</text>
</comment>
<evidence type="ECO:0000256" key="11">
    <source>
        <dbReference type="PROSITE-ProRule" id="PRU01360"/>
    </source>
</evidence>
<evidence type="ECO:0000313" key="12">
    <source>
        <dbReference type="EMBL" id="MQN90894.1"/>
    </source>
</evidence>
<dbReference type="Proteomes" id="UP000420635">
    <property type="component" value="Unassembled WGS sequence"/>
</dbReference>
<evidence type="ECO:0000256" key="8">
    <source>
        <dbReference type="ARBA" id="ARBA00023077"/>
    </source>
</evidence>